<dbReference type="GO" id="GO:0000978">
    <property type="term" value="F:RNA polymerase II cis-regulatory region sequence-specific DNA binding"/>
    <property type="evidence" value="ECO:0007669"/>
    <property type="project" value="TreeGrafter"/>
</dbReference>
<reference evidence="10 11" key="1">
    <citation type="journal article" date="2019" name="Nat. Plants">
        <title>Genome sequencing of Musa balbisiana reveals subgenome evolution and function divergence in polyploid bananas.</title>
        <authorList>
            <person name="Yao X."/>
        </authorList>
    </citation>
    <scope>NUCLEOTIDE SEQUENCE [LARGE SCALE GENOMIC DNA]</scope>
    <source>
        <strain evidence="11">cv. DH-PKW</strain>
        <tissue evidence="10">Leaves</tissue>
    </source>
</reference>
<dbReference type="InterPro" id="IPR009057">
    <property type="entry name" value="Homeodomain-like_sf"/>
</dbReference>
<dbReference type="AlphaFoldDB" id="A0A4S8JBV2"/>
<proteinExistence type="predicted"/>
<dbReference type="PANTHER" id="PTHR45614">
    <property type="entry name" value="MYB PROTEIN-RELATED"/>
    <property type="match status" value="1"/>
</dbReference>
<dbReference type="GO" id="GO:0000981">
    <property type="term" value="F:DNA-binding transcription factor activity, RNA polymerase II-specific"/>
    <property type="evidence" value="ECO:0007669"/>
    <property type="project" value="TreeGrafter"/>
</dbReference>
<dbReference type="CDD" id="cd00167">
    <property type="entry name" value="SANT"/>
    <property type="match status" value="2"/>
</dbReference>
<comment type="subcellular location">
    <subcellularLocation>
        <location evidence="1">Nucleus</location>
    </subcellularLocation>
</comment>
<evidence type="ECO:0000259" key="9">
    <source>
        <dbReference type="PROSITE" id="PS51294"/>
    </source>
</evidence>
<evidence type="ECO:0000256" key="1">
    <source>
        <dbReference type="ARBA" id="ARBA00004123"/>
    </source>
</evidence>
<feature type="compositionally biased region" description="Low complexity" evidence="7">
    <location>
        <begin position="383"/>
        <end position="392"/>
    </location>
</feature>
<feature type="compositionally biased region" description="Polar residues" evidence="7">
    <location>
        <begin position="371"/>
        <end position="381"/>
    </location>
</feature>
<accession>A0A4S8JBV2</accession>
<evidence type="ECO:0000256" key="5">
    <source>
        <dbReference type="ARBA" id="ARBA00023163"/>
    </source>
</evidence>
<keyword evidence="4" id="KW-0238">DNA-binding</keyword>
<feature type="region of interest" description="Disordered" evidence="7">
    <location>
        <begin position="371"/>
        <end position="399"/>
    </location>
</feature>
<sequence>MLPSTRPRCTRPPTPELDGWAHQVTNCGSCNSPPWVTTELSPRRKKTTKETGAASGRRVAIASYTSIEAVEISSRWEFGDSMAATTGRSRCKEAARIKGPWSPEEDTSLQRLVQRHGPRNWSLISRSIPGRSGKSCRLRWCNQLSPQVEHRPFTAEEDEIIIRAHRRFGNKWATIARLLSGRTDNAIKNHWNSTLKRKYTPPCASSGDGGLQHRYDAIMAAKAATAIEQDDEPEEARALKRASSDGPVLLSGGAGLWMNPGSPSESDVSDSSHHSHPVISSAAEVPHIYRPVPRTGGVVLHSSPCRGPHQTEPTTAATIAATPIHNDDDPVTSLTLSLPGSDPMDTSSDHHHHHHQGSPVNNIQNQLQLLPTSAPTPQPMTQRRPAVAASSAAEEERRPTPIPFSAEFLAVMQEMIRKEVRCYMAGLEQSRMLCGMQPPPEGVRNAAMNRIGVTKIE</sequence>
<evidence type="ECO:0000256" key="2">
    <source>
        <dbReference type="ARBA" id="ARBA00022737"/>
    </source>
</evidence>
<dbReference type="InterPro" id="IPR017930">
    <property type="entry name" value="Myb_dom"/>
</dbReference>
<feature type="region of interest" description="Disordered" evidence="7">
    <location>
        <begin position="321"/>
        <end position="359"/>
    </location>
</feature>
<feature type="domain" description="HTH myb-type" evidence="9">
    <location>
        <begin position="145"/>
        <end position="199"/>
    </location>
</feature>
<keyword evidence="11" id="KW-1185">Reference proteome</keyword>
<feature type="domain" description="Myb-like" evidence="8">
    <location>
        <begin position="93"/>
        <end position="144"/>
    </location>
</feature>
<dbReference type="SMART" id="SM00717">
    <property type="entry name" value="SANT"/>
    <property type="match status" value="2"/>
</dbReference>
<evidence type="ECO:0000256" key="3">
    <source>
        <dbReference type="ARBA" id="ARBA00023015"/>
    </source>
</evidence>
<keyword evidence="2" id="KW-0677">Repeat</keyword>
<dbReference type="EMBL" id="PYDT01000006">
    <property type="protein sequence ID" value="THU59181.1"/>
    <property type="molecule type" value="Genomic_DNA"/>
</dbReference>
<organism evidence="10 11">
    <name type="scientific">Musa balbisiana</name>
    <name type="common">Banana</name>
    <dbReference type="NCBI Taxonomy" id="52838"/>
    <lineage>
        <taxon>Eukaryota</taxon>
        <taxon>Viridiplantae</taxon>
        <taxon>Streptophyta</taxon>
        <taxon>Embryophyta</taxon>
        <taxon>Tracheophyta</taxon>
        <taxon>Spermatophyta</taxon>
        <taxon>Magnoliopsida</taxon>
        <taxon>Liliopsida</taxon>
        <taxon>Zingiberales</taxon>
        <taxon>Musaceae</taxon>
        <taxon>Musa</taxon>
    </lineage>
</organism>
<keyword evidence="6" id="KW-0539">Nucleus</keyword>
<dbReference type="PANTHER" id="PTHR45614:SF124">
    <property type="entry name" value="OS03G0424300 PROTEIN"/>
    <property type="match status" value="1"/>
</dbReference>
<dbReference type="FunFam" id="1.10.10.60:FF:000344">
    <property type="entry name" value="Transcription factor MYB44"/>
    <property type="match status" value="1"/>
</dbReference>
<evidence type="ECO:0000256" key="7">
    <source>
        <dbReference type="SAM" id="MobiDB-lite"/>
    </source>
</evidence>
<evidence type="ECO:0000259" key="8">
    <source>
        <dbReference type="PROSITE" id="PS50090"/>
    </source>
</evidence>
<dbReference type="PROSITE" id="PS51294">
    <property type="entry name" value="HTH_MYB"/>
    <property type="match status" value="2"/>
</dbReference>
<feature type="region of interest" description="Disordered" evidence="7">
    <location>
        <begin position="240"/>
        <end position="290"/>
    </location>
</feature>
<evidence type="ECO:0000256" key="4">
    <source>
        <dbReference type="ARBA" id="ARBA00023125"/>
    </source>
</evidence>
<dbReference type="GO" id="GO:0005634">
    <property type="term" value="C:nucleus"/>
    <property type="evidence" value="ECO:0007669"/>
    <property type="project" value="UniProtKB-SubCell"/>
</dbReference>
<dbReference type="Gene3D" id="1.10.10.60">
    <property type="entry name" value="Homeodomain-like"/>
    <property type="match status" value="2"/>
</dbReference>
<gene>
    <name evidence="10" type="ORF">C4D60_Mb03t22280</name>
</gene>
<keyword evidence="3" id="KW-0805">Transcription regulation</keyword>
<dbReference type="STRING" id="52838.A0A4S8JBV2"/>
<dbReference type="InterPro" id="IPR001005">
    <property type="entry name" value="SANT/Myb"/>
</dbReference>
<evidence type="ECO:0000313" key="11">
    <source>
        <dbReference type="Proteomes" id="UP000317650"/>
    </source>
</evidence>
<dbReference type="FunFam" id="1.10.10.60:FF:000060">
    <property type="entry name" value="MYB transcription factor"/>
    <property type="match status" value="1"/>
</dbReference>
<dbReference type="PROSITE" id="PS50090">
    <property type="entry name" value="MYB_LIKE"/>
    <property type="match status" value="2"/>
</dbReference>
<keyword evidence="5" id="KW-0804">Transcription</keyword>
<dbReference type="SUPFAM" id="SSF46689">
    <property type="entry name" value="Homeodomain-like"/>
    <property type="match status" value="1"/>
</dbReference>
<feature type="domain" description="HTH myb-type" evidence="9">
    <location>
        <begin position="98"/>
        <end position="144"/>
    </location>
</feature>
<name>A0A4S8JBV2_MUSBA</name>
<dbReference type="Proteomes" id="UP000317650">
    <property type="component" value="Chromosome 3"/>
</dbReference>
<feature type="domain" description="Myb-like" evidence="8">
    <location>
        <begin position="145"/>
        <end position="195"/>
    </location>
</feature>
<evidence type="ECO:0000256" key="6">
    <source>
        <dbReference type="ARBA" id="ARBA00023242"/>
    </source>
</evidence>
<dbReference type="Pfam" id="PF00249">
    <property type="entry name" value="Myb_DNA-binding"/>
    <property type="match status" value="2"/>
</dbReference>
<protein>
    <submittedName>
        <fullName evidence="10">Uncharacterized protein</fullName>
    </submittedName>
</protein>
<dbReference type="InterPro" id="IPR050560">
    <property type="entry name" value="MYB_TF"/>
</dbReference>
<comment type="caution">
    <text evidence="10">The sequence shown here is derived from an EMBL/GenBank/DDBJ whole genome shotgun (WGS) entry which is preliminary data.</text>
</comment>
<evidence type="ECO:0000313" key="10">
    <source>
        <dbReference type="EMBL" id="THU59181.1"/>
    </source>
</evidence>